<dbReference type="Proteomes" id="UP001295469">
    <property type="component" value="Chromosome C07"/>
</dbReference>
<protein>
    <submittedName>
        <fullName evidence="2">(rape) hypothetical protein</fullName>
    </submittedName>
</protein>
<sequence>MDANKTGATINHRRTGLEKKPNDKDLEFDNRPTLEILFGLAFRASPLYKNSVGLRGEYFPREKNDEHKEANQDGQEVATKSKLKQGNNLIP</sequence>
<feature type="region of interest" description="Disordered" evidence="1">
    <location>
        <begin position="61"/>
        <end position="91"/>
    </location>
</feature>
<evidence type="ECO:0000256" key="1">
    <source>
        <dbReference type="SAM" id="MobiDB-lite"/>
    </source>
</evidence>
<reference evidence="2" key="1">
    <citation type="submission" date="2021-01" db="EMBL/GenBank/DDBJ databases">
        <authorList>
            <consortium name="Genoscope - CEA"/>
            <person name="William W."/>
        </authorList>
    </citation>
    <scope>NUCLEOTIDE SEQUENCE</scope>
</reference>
<feature type="region of interest" description="Disordered" evidence="1">
    <location>
        <begin position="1"/>
        <end position="27"/>
    </location>
</feature>
<accession>A0A816M0P8</accession>
<dbReference type="AlphaFoldDB" id="A0A816M0P8"/>
<gene>
    <name evidence="2" type="ORF">DARMORV10_C07P16220.1</name>
</gene>
<proteinExistence type="predicted"/>
<organism evidence="2">
    <name type="scientific">Brassica napus</name>
    <name type="common">Rape</name>
    <dbReference type="NCBI Taxonomy" id="3708"/>
    <lineage>
        <taxon>Eukaryota</taxon>
        <taxon>Viridiplantae</taxon>
        <taxon>Streptophyta</taxon>
        <taxon>Embryophyta</taxon>
        <taxon>Tracheophyta</taxon>
        <taxon>Spermatophyta</taxon>
        <taxon>Magnoliopsida</taxon>
        <taxon>eudicotyledons</taxon>
        <taxon>Gunneridae</taxon>
        <taxon>Pentapetalae</taxon>
        <taxon>rosids</taxon>
        <taxon>malvids</taxon>
        <taxon>Brassicales</taxon>
        <taxon>Brassicaceae</taxon>
        <taxon>Brassiceae</taxon>
        <taxon>Brassica</taxon>
    </lineage>
</organism>
<name>A0A816M0P8_BRANA</name>
<dbReference type="EMBL" id="HG994371">
    <property type="protein sequence ID" value="CAF1970172.1"/>
    <property type="molecule type" value="Genomic_DNA"/>
</dbReference>
<feature type="compositionally biased region" description="Basic and acidic residues" evidence="1">
    <location>
        <begin position="61"/>
        <end position="71"/>
    </location>
</feature>
<feature type="compositionally biased region" description="Basic and acidic residues" evidence="1">
    <location>
        <begin position="15"/>
        <end position="27"/>
    </location>
</feature>
<evidence type="ECO:0000313" key="2">
    <source>
        <dbReference type="EMBL" id="CAF1970172.1"/>
    </source>
</evidence>